<dbReference type="AlphaFoldDB" id="A0A1H7PF58"/>
<keyword evidence="1" id="KW-0812">Transmembrane</keyword>
<protein>
    <submittedName>
        <fullName evidence="2">Uncharacterized protein</fullName>
    </submittedName>
</protein>
<keyword evidence="1" id="KW-1133">Transmembrane helix</keyword>
<proteinExistence type="predicted"/>
<name>A0A1H7PF58_9EURY</name>
<dbReference type="RefSeq" id="WP_091699846.1">
    <property type="nucleotide sequence ID" value="NZ_FOAK01000015.1"/>
</dbReference>
<evidence type="ECO:0000313" key="2">
    <source>
        <dbReference type="EMBL" id="SEL33697.1"/>
    </source>
</evidence>
<evidence type="ECO:0000313" key="3">
    <source>
        <dbReference type="Proteomes" id="UP000199506"/>
    </source>
</evidence>
<dbReference type="Proteomes" id="UP000199506">
    <property type="component" value="Unassembled WGS sequence"/>
</dbReference>
<keyword evidence="1" id="KW-0472">Membrane</keyword>
<dbReference type="STRING" id="190974.SAMN05216439_0366"/>
<feature type="transmembrane region" description="Helical" evidence="1">
    <location>
        <begin position="270"/>
        <end position="294"/>
    </location>
</feature>
<organism evidence="2 3">
    <name type="scientific">Methanobrevibacter gottschalkii</name>
    <dbReference type="NCBI Taxonomy" id="190974"/>
    <lineage>
        <taxon>Archaea</taxon>
        <taxon>Methanobacteriati</taxon>
        <taxon>Methanobacteriota</taxon>
        <taxon>Methanomada group</taxon>
        <taxon>Methanobacteria</taxon>
        <taxon>Methanobacteriales</taxon>
        <taxon>Methanobacteriaceae</taxon>
        <taxon>Methanobrevibacter</taxon>
    </lineage>
</organism>
<reference evidence="2 3" key="1">
    <citation type="submission" date="2016-10" db="EMBL/GenBank/DDBJ databases">
        <authorList>
            <person name="de Groot N.N."/>
        </authorList>
    </citation>
    <scope>NUCLEOTIDE SEQUENCE [LARGE SCALE GENOMIC DNA]</scope>
    <source>
        <strain evidence="2 3">DSM 11978</strain>
    </source>
</reference>
<sequence length="329" mass="37263">MVQLPQDFIDECFIEEYKKLDDYLQIPNMDKLRGIIASFKDNEKFVFISGLDYSGNSNIDKYNPKLYDEIGESLGKLGYIFNNSKLSSISVDSIFDIIELSCVGDLRRELSSYEKEKIFCCDLVYKLTLGHENFLYTNNFDEVNQSFFKKLSKIKWSNNAKNLNKTLYGGLWHVIGLYYDTNAAIIGSFGFCIDYLSCCRALTHGRLEVSSEDVVQSWLLALNLFLMDLRPYIKDFNSASAIFDAKNESKQINISESQSNKKSSSIIRKVLVGVLSIIIVFLLLFAMSIILILIFGDAVDNYVDSLRPIGIVGLALASALGKKIYDKLV</sequence>
<dbReference type="OrthoDB" id="71490at2157"/>
<evidence type="ECO:0000256" key="1">
    <source>
        <dbReference type="SAM" id="Phobius"/>
    </source>
</evidence>
<accession>A0A1H7PF58</accession>
<dbReference type="EMBL" id="FOAK01000015">
    <property type="protein sequence ID" value="SEL33697.1"/>
    <property type="molecule type" value="Genomic_DNA"/>
</dbReference>
<gene>
    <name evidence="2" type="ORF">SAMN05216439_0366</name>
</gene>